<evidence type="ECO:0008006" key="4">
    <source>
        <dbReference type="Google" id="ProtNLM"/>
    </source>
</evidence>
<sequence>MSIYQDRKPCIIPPAVQDVAALGGWERFTETMDNEGRPGRKREIYLEDKPLIPRELVHDINVFGMPGPDLRYWADDQFHLRLPASNWIYLSKLPNPRTIGQTAANPDPSLLPLIDEPPPEAIVTTEQVTEVDTATPPLGTDDIPLMIEDVRMNSPTLDEDSPLQEDTPSAEEQDRPPSPYPEPPTPESVQFSIIWSEDIKNPIAPTLAPTMLLKFLGFHDVSLIDFRAFLHETLAWLPVEIKVTRIIRVTREGKLEFWLKFFDGSQAAWAIRAYHRFWTTDGYIIQLKLIALEEWRAIDQQSGIEEWSLPKPLLPKEEQEMEECLSEEEEPSLSKRLQDLPSAEIGNSRADQLLDSENPTPTSGEQSLDRLQDPPTSMSLLQRTKETLEDRLVASSAQSSRKRNRRGGTRKRSVKEILGPLPAKDPENIETWDARNWVLQNCPQESEN</sequence>
<evidence type="ECO:0000313" key="2">
    <source>
        <dbReference type="EMBL" id="THU92386.1"/>
    </source>
</evidence>
<dbReference type="EMBL" id="ML179281">
    <property type="protein sequence ID" value="THU92386.1"/>
    <property type="molecule type" value="Genomic_DNA"/>
</dbReference>
<accession>A0A4S8LSB4</accession>
<gene>
    <name evidence="2" type="ORF">K435DRAFT_800558</name>
</gene>
<feature type="compositionally biased region" description="Pro residues" evidence="1">
    <location>
        <begin position="176"/>
        <end position="186"/>
    </location>
</feature>
<feature type="compositionally biased region" description="Acidic residues" evidence="1">
    <location>
        <begin position="157"/>
        <end position="171"/>
    </location>
</feature>
<dbReference type="Proteomes" id="UP000297245">
    <property type="component" value="Unassembled WGS sequence"/>
</dbReference>
<feature type="compositionally biased region" description="Polar residues" evidence="1">
    <location>
        <begin position="355"/>
        <end position="366"/>
    </location>
</feature>
<name>A0A4S8LSB4_DENBC</name>
<evidence type="ECO:0000256" key="1">
    <source>
        <dbReference type="SAM" id="MobiDB-lite"/>
    </source>
</evidence>
<dbReference type="OrthoDB" id="3066419at2759"/>
<reference evidence="2 3" key="1">
    <citation type="journal article" date="2019" name="Nat. Ecol. Evol.">
        <title>Megaphylogeny resolves global patterns of mushroom evolution.</title>
        <authorList>
            <person name="Varga T."/>
            <person name="Krizsan K."/>
            <person name="Foldi C."/>
            <person name="Dima B."/>
            <person name="Sanchez-Garcia M."/>
            <person name="Sanchez-Ramirez S."/>
            <person name="Szollosi G.J."/>
            <person name="Szarkandi J.G."/>
            <person name="Papp V."/>
            <person name="Albert L."/>
            <person name="Andreopoulos W."/>
            <person name="Angelini C."/>
            <person name="Antonin V."/>
            <person name="Barry K.W."/>
            <person name="Bougher N.L."/>
            <person name="Buchanan P."/>
            <person name="Buyck B."/>
            <person name="Bense V."/>
            <person name="Catcheside P."/>
            <person name="Chovatia M."/>
            <person name="Cooper J."/>
            <person name="Damon W."/>
            <person name="Desjardin D."/>
            <person name="Finy P."/>
            <person name="Geml J."/>
            <person name="Haridas S."/>
            <person name="Hughes K."/>
            <person name="Justo A."/>
            <person name="Karasinski D."/>
            <person name="Kautmanova I."/>
            <person name="Kiss B."/>
            <person name="Kocsube S."/>
            <person name="Kotiranta H."/>
            <person name="LaButti K.M."/>
            <person name="Lechner B.E."/>
            <person name="Liimatainen K."/>
            <person name="Lipzen A."/>
            <person name="Lukacs Z."/>
            <person name="Mihaltcheva S."/>
            <person name="Morgado L.N."/>
            <person name="Niskanen T."/>
            <person name="Noordeloos M.E."/>
            <person name="Ohm R.A."/>
            <person name="Ortiz-Santana B."/>
            <person name="Ovrebo C."/>
            <person name="Racz N."/>
            <person name="Riley R."/>
            <person name="Savchenko A."/>
            <person name="Shiryaev A."/>
            <person name="Soop K."/>
            <person name="Spirin V."/>
            <person name="Szebenyi C."/>
            <person name="Tomsovsky M."/>
            <person name="Tulloss R.E."/>
            <person name="Uehling J."/>
            <person name="Grigoriev I.V."/>
            <person name="Vagvolgyi C."/>
            <person name="Papp T."/>
            <person name="Martin F.M."/>
            <person name="Miettinen O."/>
            <person name="Hibbett D.S."/>
            <person name="Nagy L.G."/>
        </authorList>
    </citation>
    <scope>NUCLEOTIDE SEQUENCE [LARGE SCALE GENOMIC DNA]</scope>
    <source>
        <strain evidence="2 3">CBS 962.96</strain>
    </source>
</reference>
<protein>
    <recommendedName>
        <fullName evidence="4">RRM domain-containing protein</fullName>
    </recommendedName>
</protein>
<keyword evidence="3" id="KW-1185">Reference proteome</keyword>
<feature type="region of interest" description="Disordered" evidence="1">
    <location>
        <begin position="318"/>
        <end position="427"/>
    </location>
</feature>
<feature type="compositionally biased region" description="Basic residues" evidence="1">
    <location>
        <begin position="400"/>
        <end position="413"/>
    </location>
</feature>
<feature type="compositionally biased region" description="Basic and acidic residues" evidence="1">
    <location>
        <begin position="383"/>
        <end position="392"/>
    </location>
</feature>
<dbReference type="AlphaFoldDB" id="A0A4S8LSB4"/>
<proteinExistence type="predicted"/>
<organism evidence="2 3">
    <name type="scientific">Dendrothele bispora (strain CBS 962.96)</name>
    <dbReference type="NCBI Taxonomy" id="1314807"/>
    <lineage>
        <taxon>Eukaryota</taxon>
        <taxon>Fungi</taxon>
        <taxon>Dikarya</taxon>
        <taxon>Basidiomycota</taxon>
        <taxon>Agaricomycotina</taxon>
        <taxon>Agaricomycetes</taxon>
        <taxon>Agaricomycetidae</taxon>
        <taxon>Agaricales</taxon>
        <taxon>Agaricales incertae sedis</taxon>
        <taxon>Dendrothele</taxon>
    </lineage>
</organism>
<feature type="compositionally biased region" description="Acidic residues" evidence="1">
    <location>
        <begin position="319"/>
        <end position="331"/>
    </location>
</feature>
<evidence type="ECO:0000313" key="3">
    <source>
        <dbReference type="Proteomes" id="UP000297245"/>
    </source>
</evidence>
<feature type="region of interest" description="Disordered" evidence="1">
    <location>
        <begin position="154"/>
        <end position="187"/>
    </location>
</feature>